<keyword evidence="6" id="KW-1185">Reference proteome</keyword>
<dbReference type="InterPro" id="IPR009057">
    <property type="entry name" value="Homeodomain-like_sf"/>
</dbReference>
<dbReference type="SMART" id="SM00342">
    <property type="entry name" value="HTH_ARAC"/>
    <property type="match status" value="1"/>
</dbReference>
<proteinExistence type="predicted"/>
<dbReference type="Pfam" id="PF12833">
    <property type="entry name" value="HTH_18"/>
    <property type="match status" value="1"/>
</dbReference>
<name>A0AAP2DL26_9BACT</name>
<protein>
    <submittedName>
        <fullName evidence="5">AraC family transcriptional regulator</fullName>
    </submittedName>
</protein>
<keyword evidence="3" id="KW-0804">Transcription</keyword>
<dbReference type="SUPFAM" id="SSF46689">
    <property type="entry name" value="Homeodomain-like"/>
    <property type="match status" value="1"/>
</dbReference>
<reference evidence="5 6" key="1">
    <citation type="submission" date="2021-05" db="EMBL/GenBank/DDBJ databases">
        <title>A Polyphasic approach of four new species of the genus Ohtaekwangia: Ohtaekwangia histidinii sp. nov., Ohtaekwangia cretensis sp. nov., Ohtaekwangia indiensis sp. nov., Ohtaekwangia reichenbachii sp. nov. from diverse environment.</title>
        <authorList>
            <person name="Octaviana S."/>
        </authorList>
    </citation>
    <scope>NUCLEOTIDE SEQUENCE [LARGE SCALE GENOMIC DNA]</scope>
    <source>
        <strain evidence="5 6">PWU4</strain>
    </source>
</reference>
<dbReference type="Proteomes" id="UP001319200">
    <property type="component" value="Unassembled WGS sequence"/>
</dbReference>
<dbReference type="GO" id="GO:0003700">
    <property type="term" value="F:DNA-binding transcription factor activity"/>
    <property type="evidence" value="ECO:0007669"/>
    <property type="project" value="InterPro"/>
</dbReference>
<comment type="caution">
    <text evidence="5">The sequence shown here is derived from an EMBL/GenBank/DDBJ whole genome shotgun (WGS) entry which is preliminary data.</text>
</comment>
<dbReference type="AlphaFoldDB" id="A0AAP2DL26"/>
<dbReference type="EMBL" id="JAHESF010000013">
    <property type="protein sequence ID" value="MBT1698186.1"/>
    <property type="molecule type" value="Genomic_DNA"/>
</dbReference>
<dbReference type="GO" id="GO:0043565">
    <property type="term" value="F:sequence-specific DNA binding"/>
    <property type="evidence" value="ECO:0007669"/>
    <property type="project" value="InterPro"/>
</dbReference>
<feature type="domain" description="HTH araC/xylS-type" evidence="4">
    <location>
        <begin position="239"/>
        <end position="335"/>
    </location>
</feature>
<dbReference type="PANTHER" id="PTHR47893:SF1">
    <property type="entry name" value="REGULATORY PROTEIN PCHR"/>
    <property type="match status" value="1"/>
</dbReference>
<accession>A0AAP2DL26</accession>
<evidence type="ECO:0000313" key="5">
    <source>
        <dbReference type="EMBL" id="MBT1698186.1"/>
    </source>
</evidence>
<evidence type="ECO:0000256" key="1">
    <source>
        <dbReference type="ARBA" id="ARBA00023015"/>
    </source>
</evidence>
<sequence length="335" mass="38867">MKVINHMLDQMTLASKEHGDIVCTPLEKRGIHTPSLFTDDTDTISLQASGHFGSLQLHELKNENYCITHDQYSLLQDTTLQARADTQTLGLHYNLRSSFQWNISGCREKMLRRKQYNMFYLPSYECEYLFRKEQQYMNFGVVFTTDYLQRCNEAFAFLPQFLKRVNLKIPTTVNENHVLATPRMMEVIQNILHCDYIGMLKKMYLDSKVSELLLLSLRNIPNIDEVQVTLHPSDIELVHQAKEHLLANLENPCSISDLAHLVGLNEYKIKLGFKQLYKNTVFGLLQDERLQKARMLLQETQMTVQDISLLTGYKNLSNFTAAFKRKFGFPPSSLK</sequence>
<dbReference type="InterPro" id="IPR018062">
    <property type="entry name" value="HTH_AraC-typ_CS"/>
</dbReference>
<evidence type="ECO:0000313" key="6">
    <source>
        <dbReference type="Proteomes" id="UP001319200"/>
    </source>
</evidence>
<evidence type="ECO:0000256" key="3">
    <source>
        <dbReference type="ARBA" id="ARBA00023163"/>
    </source>
</evidence>
<dbReference type="RefSeq" id="WP_254164096.1">
    <property type="nucleotide sequence ID" value="NZ_JAHESF010000013.1"/>
</dbReference>
<evidence type="ECO:0000259" key="4">
    <source>
        <dbReference type="PROSITE" id="PS01124"/>
    </source>
</evidence>
<dbReference type="PROSITE" id="PS01124">
    <property type="entry name" value="HTH_ARAC_FAMILY_2"/>
    <property type="match status" value="1"/>
</dbReference>
<dbReference type="Gene3D" id="1.10.10.60">
    <property type="entry name" value="Homeodomain-like"/>
    <property type="match status" value="1"/>
</dbReference>
<evidence type="ECO:0000256" key="2">
    <source>
        <dbReference type="ARBA" id="ARBA00023125"/>
    </source>
</evidence>
<gene>
    <name evidence="5" type="ORF">KK083_14940</name>
</gene>
<keyword evidence="1" id="KW-0805">Transcription regulation</keyword>
<dbReference type="InterPro" id="IPR053142">
    <property type="entry name" value="PchR_regulatory_protein"/>
</dbReference>
<dbReference type="PANTHER" id="PTHR47893">
    <property type="entry name" value="REGULATORY PROTEIN PCHR"/>
    <property type="match status" value="1"/>
</dbReference>
<dbReference type="PROSITE" id="PS00041">
    <property type="entry name" value="HTH_ARAC_FAMILY_1"/>
    <property type="match status" value="1"/>
</dbReference>
<dbReference type="InterPro" id="IPR018060">
    <property type="entry name" value="HTH_AraC"/>
</dbReference>
<keyword evidence="2" id="KW-0238">DNA-binding</keyword>
<organism evidence="5 6">
    <name type="scientific">Chryseosolibacter histidini</name>
    <dbReference type="NCBI Taxonomy" id="2782349"/>
    <lineage>
        <taxon>Bacteria</taxon>
        <taxon>Pseudomonadati</taxon>
        <taxon>Bacteroidota</taxon>
        <taxon>Cytophagia</taxon>
        <taxon>Cytophagales</taxon>
        <taxon>Chryseotaleaceae</taxon>
        <taxon>Chryseosolibacter</taxon>
    </lineage>
</organism>